<dbReference type="AlphaFoldDB" id="A0A9P5XLM1"/>
<evidence type="ECO:0000313" key="3">
    <source>
        <dbReference type="Proteomes" id="UP000807342"/>
    </source>
</evidence>
<dbReference type="SMART" id="SM01100">
    <property type="entry name" value="CRAL_TRIO_N"/>
    <property type="match status" value="1"/>
</dbReference>
<dbReference type="SUPFAM" id="SSF52087">
    <property type="entry name" value="CRAL/TRIO domain"/>
    <property type="match status" value="1"/>
</dbReference>
<organism evidence="2 3">
    <name type="scientific">Macrolepiota fuliginosa MF-IS2</name>
    <dbReference type="NCBI Taxonomy" id="1400762"/>
    <lineage>
        <taxon>Eukaryota</taxon>
        <taxon>Fungi</taxon>
        <taxon>Dikarya</taxon>
        <taxon>Basidiomycota</taxon>
        <taxon>Agaricomycotina</taxon>
        <taxon>Agaricomycetes</taxon>
        <taxon>Agaricomycetidae</taxon>
        <taxon>Agaricales</taxon>
        <taxon>Agaricineae</taxon>
        <taxon>Agaricaceae</taxon>
        <taxon>Macrolepiota</taxon>
    </lineage>
</organism>
<dbReference type="Proteomes" id="UP000807342">
    <property type="component" value="Unassembled WGS sequence"/>
</dbReference>
<reference evidence="2" key="1">
    <citation type="submission" date="2020-11" db="EMBL/GenBank/DDBJ databases">
        <authorList>
            <consortium name="DOE Joint Genome Institute"/>
            <person name="Ahrendt S."/>
            <person name="Riley R."/>
            <person name="Andreopoulos W."/>
            <person name="Labutti K."/>
            <person name="Pangilinan J."/>
            <person name="Ruiz-Duenas F.J."/>
            <person name="Barrasa J.M."/>
            <person name="Sanchez-Garcia M."/>
            <person name="Camarero S."/>
            <person name="Miyauchi S."/>
            <person name="Serrano A."/>
            <person name="Linde D."/>
            <person name="Babiker R."/>
            <person name="Drula E."/>
            <person name="Ayuso-Fernandez I."/>
            <person name="Pacheco R."/>
            <person name="Padilla G."/>
            <person name="Ferreira P."/>
            <person name="Barriuso J."/>
            <person name="Kellner H."/>
            <person name="Castanera R."/>
            <person name="Alfaro M."/>
            <person name="Ramirez L."/>
            <person name="Pisabarro A.G."/>
            <person name="Kuo A."/>
            <person name="Tritt A."/>
            <person name="Lipzen A."/>
            <person name="He G."/>
            <person name="Yan M."/>
            <person name="Ng V."/>
            <person name="Cullen D."/>
            <person name="Martin F."/>
            <person name="Rosso M.-N."/>
            <person name="Henrissat B."/>
            <person name="Hibbett D."/>
            <person name="Martinez A.T."/>
            <person name="Grigoriev I.V."/>
        </authorList>
    </citation>
    <scope>NUCLEOTIDE SEQUENCE</scope>
    <source>
        <strain evidence="2">MF-IS2</strain>
    </source>
</reference>
<evidence type="ECO:0000259" key="1">
    <source>
        <dbReference type="PROSITE" id="PS50191"/>
    </source>
</evidence>
<dbReference type="Gene3D" id="1.10.8.20">
    <property type="entry name" value="N-terminal domain of phosphatidylinositol transfer protein sec14p"/>
    <property type="match status" value="1"/>
</dbReference>
<name>A0A9P5XLM1_9AGAR</name>
<dbReference type="InterPro" id="IPR036273">
    <property type="entry name" value="CRAL/TRIO_N_dom_sf"/>
</dbReference>
<dbReference type="PANTHER" id="PTHR45657">
    <property type="entry name" value="CRAL-TRIO DOMAIN-CONTAINING PROTEIN YKL091C-RELATED"/>
    <property type="match status" value="1"/>
</dbReference>
<dbReference type="InterPro" id="IPR001251">
    <property type="entry name" value="CRAL-TRIO_dom"/>
</dbReference>
<dbReference type="SMART" id="SM00516">
    <property type="entry name" value="SEC14"/>
    <property type="match status" value="1"/>
</dbReference>
<gene>
    <name evidence="2" type="ORF">P691DRAFT_801973</name>
</gene>
<dbReference type="PANTHER" id="PTHR45657:SF3">
    <property type="entry name" value="TRANSPORTER, PUTATIVE (AFU_ORTHOLOGUE AFUA_5G09260)-RELATED"/>
    <property type="match status" value="1"/>
</dbReference>
<protein>
    <submittedName>
        <fullName evidence="2">CRAL/TRIO domain-containing protein</fullName>
    </submittedName>
</protein>
<dbReference type="SUPFAM" id="SSF46938">
    <property type="entry name" value="CRAL/TRIO N-terminal domain"/>
    <property type="match status" value="1"/>
</dbReference>
<dbReference type="OrthoDB" id="30289at2759"/>
<dbReference type="EMBL" id="MU151064">
    <property type="protein sequence ID" value="KAF9453109.1"/>
    <property type="molecule type" value="Genomic_DNA"/>
</dbReference>
<dbReference type="Pfam" id="PF03765">
    <property type="entry name" value="CRAL_TRIO_N"/>
    <property type="match status" value="1"/>
</dbReference>
<comment type="caution">
    <text evidence="2">The sequence shown here is derived from an EMBL/GenBank/DDBJ whole genome shotgun (WGS) entry which is preliminary data.</text>
</comment>
<accession>A0A9P5XLM1</accession>
<dbReference type="PROSITE" id="PS50191">
    <property type="entry name" value="CRAL_TRIO"/>
    <property type="match status" value="1"/>
</dbReference>
<feature type="domain" description="CRAL-TRIO" evidence="1">
    <location>
        <begin position="98"/>
        <end position="276"/>
    </location>
</feature>
<keyword evidence="3" id="KW-1185">Reference proteome</keyword>
<evidence type="ECO:0000313" key="2">
    <source>
        <dbReference type="EMBL" id="KAF9453109.1"/>
    </source>
</evidence>
<dbReference type="InterPro" id="IPR011074">
    <property type="entry name" value="CRAL/TRIO_N_dom"/>
</dbReference>
<dbReference type="Gene3D" id="3.40.525.10">
    <property type="entry name" value="CRAL-TRIO lipid binding domain"/>
    <property type="match status" value="1"/>
</dbReference>
<proteinExistence type="predicted"/>
<dbReference type="InterPro" id="IPR036865">
    <property type="entry name" value="CRAL-TRIO_dom_sf"/>
</dbReference>
<dbReference type="CDD" id="cd00170">
    <property type="entry name" value="SEC14"/>
    <property type="match status" value="1"/>
</dbReference>
<dbReference type="InterPro" id="IPR051026">
    <property type="entry name" value="PI/PC_transfer"/>
</dbReference>
<dbReference type="Pfam" id="PF00650">
    <property type="entry name" value="CRAL_TRIO"/>
    <property type="match status" value="1"/>
</dbReference>
<sequence>MLPETPLPPHDTFSGHLGHLSAQQEEAFAVFKEGLRRASLYQPPTDTLKASHDDTTLLRFLRARSWQPSAAQKQFHDAEDWRRKHGVYSLYSSFEPEEFESAKRFYPRWTGRRDKKGLPLYVYRLASLVPIEKELNAVSAERRYQRIIALYELMTRFCFPLCTALPHPSSPTPISSTTSIIDLEGVSLGAMWRLRNHLQEASRLATANYPETLGTIAIVNSPPFFPTVWGWIKGWFDEGTRNKIHVLGKDPGQGLLGLVDAEDLPKPYGGGLDWKFEDEPMLDRDAQNLIGEMPKGPIIFENNKIQWPSVMEPKMQD</sequence>